<dbReference type="GeneID" id="28802011"/>
<gene>
    <name evidence="2" type="ORF">C171_00360</name>
</gene>
<sequence>MRLLKLLTKDQHIEVLTRHACNVEAAQVYSIAMGQPVTRQNVAYWRRIFIDEGTKAKADRLLAAGRALRKAEPGDDVGDISFVPKVAHRILVIGDLHEPYVHPDAYDFLEHLKAEYNPDLAVQIGDETDGHALSFHESDPNLDSAGVELEKAKEGLARLYDLFPQMLVCHSNHGSLVYRRAKYSGIPIQMIKSYREILFPGHSACGWHWAFNWKIETPLGPVLFRHQTTGDVMDAAAAEGCNLVVGHEHGKFGSRWGATSMRLFYGAYTGCLIDKDSMAFAYGKTYPRKPILGALLIIEGVPVNVPMLLDSDGRWVGPQQ</sequence>
<dbReference type="Proteomes" id="UP000201907">
    <property type="component" value="Segment"/>
</dbReference>
<dbReference type="InterPro" id="IPR004843">
    <property type="entry name" value="Calcineurin-like_PHP"/>
</dbReference>
<protein>
    <recommendedName>
        <fullName evidence="1">Calcineurin-like phosphoesterase domain-containing protein</fullName>
    </recommendedName>
</protein>
<reference evidence="2 3" key="1">
    <citation type="submission" date="2015-12" db="EMBL/GenBank/DDBJ databases">
        <title>Complete Genome Sequence of the Pseudomonas putida phage YMC11/06/C171_PPU_BP.</title>
        <authorList>
            <person name="Jeon J."/>
            <person name="Yong D."/>
            <person name="Lee K."/>
        </authorList>
    </citation>
    <scope>NUCLEOTIDE SEQUENCE [LARGE SCALE GENOMIC DNA]</scope>
</reference>
<name>A0A127KNS1_9CAUD</name>
<dbReference type="OrthoDB" id="4771at10239"/>
<organism evidence="2 3">
    <name type="scientific">Pseudomonas phage YMC11/06/C171_PPU_BP</name>
    <dbReference type="NCBI Taxonomy" id="1777063"/>
    <lineage>
        <taxon>Viruses</taxon>
        <taxon>Duplodnaviria</taxon>
        <taxon>Heunggongvirae</taxon>
        <taxon>Uroviricota</taxon>
        <taxon>Caudoviricetes</taxon>
        <taxon>Autographivirales</taxon>
        <taxon>Autoscriptoviridae</taxon>
        <taxon>Corkvirinae</taxon>
        <taxon>Kantovirus</taxon>
        <taxon>Kantovirus C171</taxon>
    </lineage>
</organism>
<dbReference type="InterPro" id="IPR029052">
    <property type="entry name" value="Metallo-depent_PP-like"/>
</dbReference>
<dbReference type="EMBL" id="KU310944">
    <property type="protein sequence ID" value="AMO43660.1"/>
    <property type="molecule type" value="Genomic_DNA"/>
</dbReference>
<evidence type="ECO:0000313" key="3">
    <source>
        <dbReference type="Proteomes" id="UP000201907"/>
    </source>
</evidence>
<dbReference type="SUPFAM" id="SSF56300">
    <property type="entry name" value="Metallo-dependent phosphatases"/>
    <property type="match status" value="1"/>
</dbReference>
<evidence type="ECO:0000313" key="2">
    <source>
        <dbReference type="EMBL" id="AMO43660.1"/>
    </source>
</evidence>
<feature type="domain" description="Calcineurin-like phosphoesterase" evidence="1">
    <location>
        <begin position="89"/>
        <end position="173"/>
    </location>
</feature>
<dbReference type="Pfam" id="PF00149">
    <property type="entry name" value="Metallophos"/>
    <property type="match status" value="1"/>
</dbReference>
<accession>A0A127KNS1</accession>
<proteinExistence type="predicted"/>
<evidence type="ECO:0000259" key="1">
    <source>
        <dbReference type="Pfam" id="PF00149"/>
    </source>
</evidence>
<dbReference type="GO" id="GO:0016787">
    <property type="term" value="F:hydrolase activity"/>
    <property type="evidence" value="ECO:0007669"/>
    <property type="project" value="InterPro"/>
</dbReference>
<keyword evidence="3" id="KW-1185">Reference proteome</keyword>
<dbReference type="RefSeq" id="YP_009275054.1">
    <property type="nucleotide sequence ID" value="NC_030923.1"/>
</dbReference>
<dbReference type="KEGG" id="vg:28802011"/>